<dbReference type="EMBL" id="CP023324">
    <property type="protein sequence ID" value="ATY62284.1"/>
    <property type="molecule type" value="Genomic_DNA"/>
</dbReference>
<dbReference type="AlphaFoldDB" id="A0A2H4SGQ0"/>
<protein>
    <submittedName>
        <fullName evidence="1">Meiosis specific SPO22</fullName>
    </submittedName>
</protein>
<evidence type="ECO:0000313" key="1">
    <source>
        <dbReference type="EMBL" id="ATY62284.1"/>
    </source>
</evidence>
<dbReference type="GO" id="GO:0090173">
    <property type="term" value="P:regulation of synaptonemal complex assembly"/>
    <property type="evidence" value="ECO:0007669"/>
    <property type="project" value="InterPro"/>
</dbReference>
<dbReference type="PANTHER" id="PTHR40375">
    <property type="entry name" value="SPORULATION-SPECIFIC PROTEIN 22"/>
    <property type="match status" value="1"/>
</dbReference>
<dbReference type="InterPro" id="IPR039057">
    <property type="entry name" value="Spo22/ZIP4"/>
</dbReference>
<dbReference type="Proteomes" id="UP000323067">
    <property type="component" value="Chromosome vii"/>
</dbReference>
<dbReference type="PANTHER" id="PTHR40375:SF2">
    <property type="entry name" value="SPORULATION-SPECIFIC PROTEIN 22"/>
    <property type="match status" value="1"/>
</dbReference>
<dbReference type="VEuPathDB" id="FungiDB:CCM_08973"/>
<dbReference type="OrthoDB" id="65716at2759"/>
<evidence type="ECO:0000313" key="2">
    <source>
        <dbReference type="Proteomes" id="UP000323067"/>
    </source>
</evidence>
<sequence length="607" mass="66206">MDAQLLQPSHRAALNNAVLLQLQTLTQRPDNEAIWDAFHLLDCVQFHVQALDPGAVQAIHMGQQTQTLWTYIQSLYEQKRYTLVASWCRLALHSSLHQCAPTNPPTILRRLLAALVELGQYADALTVLDSLPSDELTTRFLAFRLAVRAGDAALAQECLQCMATRADKDEARDALYACVREAQGAGDRVRTVEALRATAATWRGEVVVAANVPALLRCAIRLLQAEEAAEPLDAESFVSSETVNLFSTGDVFCPPLFVCRHETAPAPDLHEKPDVLAASFVADHARDTHGNAVFSPTELRWFSANAYNLGVARCTVWAPGRLASLWESCLVFSQAALLASEEDVKATDAEAATLTTLRCHFVLASLYVAEARLVQSEHTRSLYADVEKHAAAYTKLLTGSAAAAAARCPDLLQKLGVLCVLHWEALLARQSHEHLPCIIQHARLCSDVDVLKALGGCVLQSEAPANGNSWGFPVKSSILKRIVNEIFTMDNFKSARLAQYLRCMVQVLLPMADDGPARALLEQAVQVAQESKQVGVAFPADEAQWLAAAAFNHGLTRYAVRQDLVACDGWLNTAFALAQHVGDDGQFAASLQLRRQTLMDSSRAGTL</sequence>
<name>A0A2H4SGQ0_CORMI</name>
<organism evidence="1 2">
    <name type="scientific">Cordyceps militaris</name>
    <name type="common">Caterpillar fungus</name>
    <name type="synonym">Clavaria militaris</name>
    <dbReference type="NCBI Taxonomy" id="73501"/>
    <lineage>
        <taxon>Eukaryota</taxon>
        <taxon>Fungi</taxon>
        <taxon>Dikarya</taxon>
        <taxon>Ascomycota</taxon>
        <taxon>Pezizomycotina</taxon>
        <taxon>Sordariomycetes</taxon>
        <taxon>Hypocreomycetidae</taxon>
        <taxon>Hypocreales</taxon>
        <taxon>Cordycipitaceae</taxon>
        <taxon>Cordyceps</taxon>
    </lineage>
</organism>
<dbReference type="VEuPathDB" id="FungiDB:A9K55_009218"/>
<gene>
    <name evidence="1" type="ORF">A9K55_009218</name>
</gene>
<reference evidence="1 2" key="1">
    <citation type="journal article" date="2017" name="BMC Genomics">
        <title>Chromosome level assembly and secondary metabolite potential of the parasitic fungus Cordyceps militaris.</title>
        <authorList>
            <person name="Kramer G.J."/>
            <person name="Nodwell J.R."/>
        </authorList>
    </citation>
    <scope>NUCLEOTIDE SEQUENCE [LARGE SCALE GENOMIC DNA]</scope>
    <source>
        <strain evidence="1 2">ATCC 34164</strain>
    </source>
</reference>
<accession>A0A2H4SGQ0</accession>
<proteinExistence type="predicted"/>